<dbReference type="InterPro" id="IPR029058">
    <property type="entry name" value="AB_hydrolase_fold"/>
</dbReference>
<dbReference type="Pfam" id="PF00326">
    <property type="entry name" value="Peptidase_S9"/>
    <property type="match status" value="1"/>
</dbReference>
<dbReference type="GO" id="GO:0008236">
    <property type="term" value="F:serine-type peptidase activity"/>
    <property type="evidence" value="ECO:0007669"/>
    <property type="project" value="InterPro"/>
</dbReference>
<feature type="chain" id="PRO_5041680222" description="Peptidase S9 prolyl oligopeptidase catalytic domain-containing protein" evidence="1">
    <location>
        <begin position="20"/>
        <end position="264"/>
    </location>
</feature>
<keyword evidence="1" id="KW-0732">Signal</keyword>
<evidence type="ECO:0000313" key="3">
    <source>
        <dbReference type="EMBL" id="EPF29876.1"/>
    </source>
</evidence>
<dbReference type="SUPFAM" id="SSF53474">
    <property type="entry name" value="alpha/beta-Hydrolases"/>
    <property type="match status" value="1"/>
</dbReference>
<dbReference type="Proteomes" id="UP000014634">
    <property type="component" value="Unassembled WGS sequence"/>
</dbReference>
<feature type="signal peptide" evidence="1">
    <location>
        <begin position="1"/>
        <end position="19"/>
    </location>
</feature>
<organism evidence="3 4">
    <name type="scientific">Treponema medium ATCC 700293</name>
    <dbReference type="NCBI Taxonomy" id="1125700"/>
    <lineage>
        <taxon>Bacteria</taxon>
        <taxon>Pseudomonadati</taxon>
        <taxon>Spirochaetota</taxon>
        <taxon>Spirochaetia</taxon>
        <taxon>Spirochaetales</taxon>
        <taxon>Treponemataceae</taxon>
        <taxon>Treponema</taxon>
    </lineage>
</organism>
<name>A0AA87NNP1_TREMD</name>
<evidence type="ECO:0000256" key="1">
    <source>
        <dbReference type="SAM" id="SignalP"/>
    </source>
</evidence>
<dbReference type="EMBL" id="ATFE01000003">
    <property type="protein sequence ID" value="EPF29876.1"/>
    <property type="molecule type" value="Genomic_DNA"/>
</dbReference>
<evidence type="ECO:0000259" key="2">
    <source>
        <dbReference type="Pfam" id="PF00326"/>
    </source>
</evidence>
<feature type="domain" description="Peptidase S9 prolyl oligopeptidase catalytic" evidence="2">
    <location>
        <begin position="109"/>
        <end position="166"/>
    </location>
</feature>
<dbReference type="PROSITE" id="PS51257">
    <property type="entry name" value="PROKAR_LIPOPROTEIN"/>
    <property type="match status" value="1"/>
</dbReference>
<dbReference type="InterPro" id="IPR001375">
    <property type="entry name" value="Peptidase_S9_cat"/>
</dbReference>
<dbReference type="RefSeq" id="WP_016522571.1">
    <property type="nucleotide sequence ID" value="NZ_KE332517.1"/>
</dbReference>
<comment type="caution">
    <text evidence="3">The sequence shown here is derived from an EMBL/GenBank/DDBJ whole genome shotgun (WGS) entry which is preliminary data.</text>
</comment>
<dbReference type="AlphaFoldDB" id="A0AA87NNP1"/>
<reference evidence="3 4" key="1">
    <citation type="submission" date="2013-04" db="EMBL/GenBank/DDBJ databases">
        <title>The Genome Sequence of Treponema medium ATCC 700293.</title>
        <authorList>
            <consortium name="The Broad Institute Genomics Platform"/>
            <person name="Earl A."/>
            <person name="Ward D."/>
            <person name="Feldgarden M."/>
            <person name="Gevers D."/>
            <person name="Leonetti C."/>
            <person name="Blanton J.M."/>
            <person name="Dewhirst F.E."/>
            <person name="Izard J."/>
            <person name="Walker B."/>
            <person name="Young S."/>
            <person name="Zeng Q."/>
            <person name="Gargeya S."/>
            <person name="Fitzgerald M."/>
            <person name="Haas B."/>
            <person name="Abouelleil A."/>
            <person name="Allen A.W."/>
            <person name="Alvarado L."/>
            <person name="Arachchi H.M."/>
            <person name="Berlin A.M."/>
            <person name="Chapman S.B."/>
            <person name="Gainer-Dewar J."/>
            <person name="Goldberg J."/>
            <person name="Griggs A."/>
            <person name="Gujja S."/>
            <person name="Hansen M."/>
            <person name="Howarth C."/>
            <person name="Imamovic A."/>
            <person name="Ireland A."/>
            <person name="Larimer J."/>
            <person name="McCowan C."/>
            <person name="Murphy C."/>
            <person name="Pearson M."/>
            <person name="Poon T.W."/>
            <person name="Priest M."/>
            <person name="Roberts A."/>
            <person name="Saif S."/>
            <person name="Shea T."/>
            <person name="Sisk P."/>
            <person name="Sykes S."/>
            <person name="Wortman J."/>
            <person name="Nusbaum C."/>
            <person name="Birren B."/>
        </authorList>
    </citation>
    <scope>NUCLEOTIDE SEQUENCE [LARGE SCALE GENOMIC DNA]</scope>
    <source>
        <strain evidence="3 4">ATCC 700293</strain>
    </source>
</reference>
<accession>A0AA87NNP1</accession>
<protein>
    <recommendedName>
        <fullName evidence="2">Peptidase S9 prolyl oligopeptidase catalytic domain-containing protein</fullName>
    </recommendedName>
</protein>
<evidence type="ECO:0000313" key="4">
    <source>
        <dbReference type="Proteomes" id="UP000014634"/>
    </source>
</evidence>
<sequence length="264" mass="29678">MKTATGLFLCFFLAAGCYAQDDFVTAGTETRRGFLVDNVLHSARFGDIHFSSYVPKEYDGSRPYALFITLPGWGGLYFQGIGINIMQEDFGLTARDHNNEMIIIAPQLNDWGETSANQTIALTEYLLRYYTIDPKKVYLEGYSGGGETGSIIIGKRPELYAAFLHVSSKWSGKIETIVNAKTAIYMVTGRNDSYYGSQSVSETYRKLYGLYRKKGLQKKDIDSVLVLDLKENEYFRQRGYADPHAGGVSFAKESAIMGWLFKVR</sequence>
<proteinExistence type="predicted"/>
<dbReference type="Gene3D" id="3.40.50.1820">
    <property type="entry name" value="alpha/beta hydrolase"/>
    <property type="match status" value="1"/>
</dbReference>
<dbReference type="GO" id="GO:0006508">
    <property type="term" value="P:proteolysis"/>
    <property type="evidence" value="ECO:0007669"/>
    <property type="project" value="InterPro"/>
</dbReference>
<gene>
    <name evidence="3" type="ORF">HMPREF9195_00590</name>
</gene>